<keyword evidence="6 9" id="KW-0413">Isomerase</keyword>
<dbReference type="AlphaFoldDB" id="A0A7Z2NYZ3"/>
<evidence type="ECO:0000259" key="11">
    <source>
        <dbReference type="PROSITE" id="PS50198"/>
    </source>
</evidence>
<organism evidence="12 13">
    <name type="scientific">Sphingomonas changnyeongensis</name>
    <dbReference type="NCBI Taxonomy" id="2698679"/>
    <lineage>
        <taxon>Bacteria</taxon>
        <taxon>Pseudomonadati</taxon>
        <taxon>Pseudomonadota</taxon>
        <taxon>Alphaproteobacteria</taxon>
        <taxon>Sphingomonadales</taxon>
        <taxon>Sphingomonadaceae</taxon>
        <taxon>Sphingomonas</taxon>
    </lineage>
</organism>
<dbReference type="Pfam" id="PF09312">
    <property type="entry name" value="SurA_N"/>
    <property type="match status" value="1"/>
</dbReference>
<dbReference type="SUPFAM" id="SSF109998">
    <property type="entry name" value="Triger factor/SurA peptide-binding domain-like"/>
    <property type="match status" value="1"/>
</dbReference>
<evidence type="ECO:0000256" key="8">
    <source>
        <dbReference type="ARBA" id="ARBA00031484"/>
    </source>
</evidence>
<dbReference type="InterPro" id="IPR046357">
    <property type="entry name" value="PPIase_dom_sf"/>
</dbReference>
<evidence type="ECO:0000256" key="7">
    <source>
        <dbReference type="ARBA" id="ARBA00030642"/>
    </source>
</evidence>
<protein>
    <recommendedName>
        <fullName evidence="1">Parvulin-like PPIase</fullName>
    </recommendedName>
    <alternativeName>
        <fullName evidence="7">Peptidyl-prolyl cis-trans isomerase plp</fullName>
    </alternativeName>
    <alternativeName>
        <fullName evidence="8">Rotamase plp</fullName>
    </alternativeName>
</protein>
<dbReference type="PANTHER" id="PTHR47637">
    <property type="entry name" value="CHAPERONE SURA"/>
    <property type="match status" value="1"/>
</dbReference>
<evidence type="ECO:0000256" key="4">
    <source>
        <dbReference type="ARBA" id="ARBA00023110"/>
    </source>
</evidence>
<proteinExistence type="predicted"/>
<evidence type="ECO:0000256" key="10">
    <source>
        <dbReference type="SAM" id="SignalP"/>
    </source>
</evidence>
<evidence type="ECO:0000256" key="1">
    <source>
        <dbReference type="ARBA" id="ARBA00018370"/>
    </source>
</evidence>
<keyword evidence="3" id="KW-0574">Periplasm</keyword>
<evidence type="ECO:0000256" key="2">
    <source>
        <dbReference type="ARBA" id="ARBA00022729"/>
    </source>
</evidence>
<keyword evidence="4 9" id="KW-0697">Rotamase</keyword>
<evidence type="ECO:0000256" key="9">
    <source>
        <dbReference type="PROSITE-ProRule" id="PRU00278"/>
    </source>
</evidence>
<evidence type="ECO:0000256" key="5">
    <source>
        <dbReference type="ARBA" id="ARBA00023186"/>
    </source>
</evidence>
<accession>A0A7Z2NYZ3</accession>
<dbReference type="InterPro" id="IPR015391">
    <property type="entry name" value="SurA_N"/>
</dbReference>
<keyword evidence="13" id="KW-1185">Reference proteome</keyword>
<keyword evidence="5" id="KW-0143">Chaperone</keyword>
<dbReference type="EMBL" id="CP047895">
    <property type="protein sequence ID" value="QHL91975.1"/>
    <property type="molecule type" value="Genomic_DNA"/>
</dbReference>
<feature type="domain" description="PpiC" evidence="11">
    <location>
        <begin position="198"/>
        <end position="295"/>
    </location>
</feature>
<dbReference type="PANTHER" id="PTHR47637:SF1">
    <property type="entry name" value="CHAPERONE SURA"/>
    <property type="match status" value="1"/>
</dbReference>
<dbReference type="KEGG" id="schy:GVO57_12690"/>
<feature type="signal peptide" evidence="10">
    <location>
        <begin position="1"/>
        <end position="20"/>
    </location>
</feature>
<evidence type="ECO:0000256" key="6">
    <source>
        <dbReference type="ARBA" id="ARBA00023235"/>
    </source>
</evidence>
<dbReference type="SUPFAM" id="SSF54534">
    <property type="entry name" value="FKBP-like"/>
    <property type="match status" value="2"/>
</dbReference>
<keyword evidence="2 10" id="KW-0732">Signal</keyword>
<evidence type="ECO:0000313" key="13">
    <source>
        <dbReference type="Proteomes" id="UP000464468"/>
    </source>
</evidence>
<reference evidence="12 13" key="1">
    <citation type="submission" date="2020-01" db="EMBL/GenBank/DDBJ databases">
        <title>Sphingomonas sp. C33 whole genome sequece.</title>
        <authorList>
            <person name="Park C."/>
        </authorList>
    </citation>
    <scope>NUCLEOTIDE SEQUENCE [LARGE SCALE GENOMIC DNA]</scope>
    <source>
        <strain evidence="12 13">C33</strain>
    </source>
</reference>
<dbReference type="InterPro" id="IPR050280">
    <property type="entry name" value="OMP_Chaperone_SurA"/>
</dbReference>
<dbReference type="PROSITE" id="PS50198">
    <property type="entry name" value="PPIC_PPIASE_2"/>
    <property type="match status" value="1"/>
</dbReference>
<name>A0A7Z2NYZ3_9SPHN</name>
<evidence type="ECO:0000313" key="12">
    <source>
        <dbReference type="EMBL" id="QHL91975.1"/>
    </source>
</evidence>
<dbReference type="GO" id="GO:0003755">
    <property type="term" value="F:peptidyl-prolyl cis-trans isomerase activity"/>
    <property type="evidence" value="ECO:0007669"/>
    <property type="project" value="UniProtKB-KW"/>
</dbReference>
<dbReference type="Gene3D" id="3.10.50.40">
    <property type="match status" value="1"/>
</dbReference>
<evidence type="ECO:0000256" key="3">
    <source>
        <dbReference type="ARBA" id="ARBA00022764"/>
    </source>
</evidence>
<dbReference type="Gene3D" id="1.10.4030.10">
    <property type="entry name" value="Porin chaperone SurA, peptide-binding domain"/>
    <property type="match status" value="1"/>
</dbReference>
<gene>
    <name evidence="12" type="ORF">GVO57_12690</name>
</gene>
<sequence>MLGGVAMLALAALAAPLASAQDAQNAAAQPATGAAGLDIPADVIVFGRNDPTLRKPTAIVNGDIITRTDIEQRLALIVAANGAANVPPEELERLRAQVLRNLIDEMLQIQEAAGNEIKVAQSEIQQSYERVASNFKRNPRQMTEYLASIGSSEASIKRQIEGELAWSRLLRRRVEPFVNVGQEEVQSIMARLEAAKGAQEVRVGEIFLSATPETAQDVALNARRIIEQIRQGGSFAAYARQFSEASTAAVGGDLGWLRPEQLPDALADAAREMQIGTLAGPIQIPGGFSILYMTDKRQVLTADPRDAVLSLRQLAIRFPAGLSESQAAARTAEFAAATRAIQGCGAAQEVAQKLQAEVVDNDQIKVRDLPLQLQDLMINLQIGQATPPFGSRTDGVRVLVLCGRDEAESAQAPSFDRIMAQLEEQRVNLRARRYLRDLRRDAIIDYR</sequence>
<dbReference type="Pfam" id="PF00639">
    <property type="entry name" value="Rotamase"/>
    <property type="match status" value="1"/>
</dbReference>
<dbReference type="InterPro" id="IPR027304">
    <property type="entry name" value="Trigger_fact/SurA_dom_sf"/>
</dbReference>
<dbReference type="InterPro" id="IPR000297">
    <property type="entry name" value="PPIase_PpiC"/>
</dbReference>
<dbReference type="Proteomes" id="UP000464468">
    <property type="component" value="Chromosome"/>
</dbReference>
<feature type="chain" id="PRO_5031408967" description="Parvulin-like PPIase" evidence="10">
    <location>
        <begin position="21"/>
        <end position="447"/>
    </location>
</feature>